<dbReference type="EMBL" id="CP096208">
    <property type="protein sequence ID" value="UPQ82418.1"/>
    <property type="molecule type" value="Genomic_DNA"/>
</dbReference>
<dbReference type="Proteomes" id="UP000831189">
    <property type="component" value="Chromosome"/>
</dbReference>
<evidence type="ECO:0000256" key="1">
    <source>
        <dbReference type="SAM" id="Phobius"/>
    </source>
</evidence>
<organism evidence="2 3">
    <name type="scientific">Pseudomonas knackmussii</name>
    <dbReference type="NCBI Taxonomy" id="65741"/>
    <lineage>
        <taxon>Bacteria</taxon>
        <taxon>Pseudomonadati</taxon>
        <taxon>Pseudomonadota</taxon>
        <taxon>Gammaproteobacteria</taxon>
        <taxon>Pseudomonadales</taxon>
        <taxon>Pseudomonadaceae</taxon>
        <taxon>Pseudomonas</taxon>
    </lineage>
</organism>
<evidence type="ECO:0000313" key="2">
    <source>
        <dbReference type="EMBL" id="UPQ82418.1"/>
    </source>
</evidence>
<evidence type="ECO:0000313" key="3">
    <source>
        <dbReference type="Proteomes" id="UP000831189"/>
    </source>
</evidence>
<evidence type="ECO:0008006" key="4">
    <source>
        <dbReference type="Google" id="ProtNLM"/>
    </source>
</evidence>
<keyword evidence="3" id="KW-1185">Reference proteome</keyword>
<keyword evidence="1" id="KW-0472">Membrane</keyword>
<feature type="transmembrane region" description="Helical" evidence="1">
    <location>
        <begin position="40"/>
        <end position="57"/>
    </location>
</feature>
<reference evidence="2 3" key="1">
    <citation type="submission" date="2022-04" db="EMBL/GenBank/DDBJ databases">
        <title>Pseudomonas knackmussii B09-2.</title>
        <authorList>
            <person name="Deng Y."/>
        </authorList>
    </citation>
    <scope>NUCLEOTIDE SEQUENCE [LARGE SCALE GENOMIC DNA]</scope>
    <source>
        <strain evidence="2 3">B09-2</strain>
    </source>
</reference>
<accession>A0ABY4KS22</accession>
<keyword evidence="1" id="KW-1133">Transmembrane helix</keyword>
<proteinExistence type="predicted"/>
<gene>
    <name evidence="2" type="ORF">M0M42_18805</name>
</gene>
<sequence>MPPGDDRIGGAVRTMMGYVRWVGLVACSLAALGYLLVGNFNMVGLMLALAVLSWVNIRRKRGDRSGSRPTDTS</sequence>
<keyword evidence="1" id="KW-0812">Transmembrane</keyword>
<name>A0ABY4KS22_9PSED</name>
<protein>
    <recommendedName>
        <fullName evidence="4">Secreted protein</fullName>
    </recommendedName>
</protein>
<feature type="transmembrane region" description="Helical" evidence="1">
    <location>
        <begin position="17"/>
        <end position="34"/>
    </location>
</feature>